<comment type="caution">
    <text evidence="1">The sequence shown here is derived from an EMBL/GenBank/DDBJ whole genome shotgun (WGS) entry which is preliminary data.</text>
</comment>
<evidence type="ECO:0000313" key="1">
    <source>
        <dbReference type="EMBL" id="KAH3814640.1"/>
    </source>
</evidence>
<gene>
    <name evidence="1" type="ORF">DPMN_143145</name>
</gene>
<reference evidence="1" key="2">
    <citation type="submission" date="2020-11" db="EMBL/GenBank/DDBJ databases">
        <authorList>
            <person name="McCartney M.A."/>
            <person name="Auch B."/>
            <person name="Kono T."/>
            <person name="Mallez S."/>
            <person name="Becker A."/>
            <person name="Gohl D.M."/>
            <person name="Silverstein K.A.T."/>
            <person name="Koren S."/>
            <person name="Bechman K.B."/>
            <person name="Herman A."/>
            <person name="Abrahante J.E."/>
            <person name="Garbe J."/>
        </authorList>
    </citation>
    <scope>NUCLEOTIDE SEQUENCE</scope>
    <source>
        <strain evidence="1">Duluth1</strain>
        <tissue evidence="1">Whole animal</tissue>
    </source>
</reference>
<sequence>MKVNGHPTWWSNMACHDLNLSFCEVANLELYQARKSSADNPSCIKPGTVSSPELYQARNCIKPGIVSSPEVQTMPGIYGKSAEDDEINSFCIKIDDNAVTYLEVIGIWSDRFASQGNNTCRRFYSRWWVP</sequence>
<accession>A0A9D4JJT6</accession>
<name>A0A9D4JJT6_DREPO</name>
<dbReference type="EMBL" id="JAIWYP010000006">
    <property type="protein sequence ID" value="KAH3814640.1"/>
    <property type="molecule type" value="Genomic_DNA"/>
</dbReference>
<proteinExistence type="predicted"/>
<dbReference type="Proteomes" id="UP000828390">
    <property type="component" value="Unassembled WGS sequence"/>
</dbReference>
<reference evidence="1" key="1">
    <citation type="journal article" date="2019" name="bioRxiv">
        <title>The Genome of the Zebra Mussel, Dreissena polymorpha: A Resource for Invasive Species Research.</title>
        <authorList>
            <person name="McCartney M.A."/>
            <person name="Auch B."/>
            <person name="Kono T."/>
            <person name="Mallez S."/>
            <person name="Zhang Y."/>
            <person name="Obille A."/>
            <person name="Becker A."/>
            <person name="Abrahante J.E."/>
            <person name="Garbe J."/>
            <person name="Badalamenti J.P."/>
            <person name="Herman A."/>
            <person name="Mangelson H."/>
            <person name="Liachko I."/>
            <person name="Sullivan S."/>
            <person name="Sone E.D."/>
            <person name="Koren S."/>
            <person name="Silverstein K.A.T."/>
            <person name="Beckman K.B."/>
            <person name="Gohl D.M."/>
        </authorList>
    </citation>
    <scope>NUCLEOTIDE SEQUENCE</scope>
    <source>
        <strain evidence="1">Duluth1</strain>
        <tissue evidence="1">Whole animal</tissue>
    </source>
</reference>
<keyword evidence="2" id="KW-1185">Reference proteome</keyword>
<dbReference type="AlphaFoldDB" id="A0A9D4JJT6"/>
<protein>
    <submittedName>
        <fullName evidence="1">Uncharacterized protein</fullName>
    </submittedName>
</protein>
<organism evidence="1 2">
    <name type="scientific">Dreissena polymorpha</name>
    <name type="common">Zebra mussel</name>
    <name type="synonym">Mytilus polymorpha</name>
    <dbReference type="NCBI Taxonomy" id="45954"/>
    <lineage>
        <taxon>Eukaryota</taxon>
        <taxon>Metazoa</taxon>
        <taxon>Spiralia</taxon>
        <taxon>Lophotrochozoa</taxon>
        <taxon>Mollusca</taxon>
        <taxon>Bivalvia</taxon>
        <taxon>Autobranchia</taxon>
        <taxon>Heteroconchia</taxon>
        <taxon>Euheterodonta</taxon>
        <taxon>Imparidentia</taxon>
        <taxon>Neoheterodontei</taxon>
        <taxon>Myida</taxon>
        <taxon>Dreissenoidea</taxon>
        <taxon>Dreissenidae</taxon>
        <taxon>Dreissena</taxon>
    </lineage>
</organism>
<evidence type="ECO:0000313" key="2">
    <source>
        <dbReference type="Proteomes" id="UP000828390"/>
    </source>
</evidence>